<keyword evidence="2" id="KW-1185">Reference proteome</keyword>
<evidence type="ECO:0000313" key="1">
    <source>
        <dbReference type="EMBL" id="KAI5676646.1"/>
    </source>
</evidence>
<proteinExistence type="predicted"/>
<dbReference type="Proteomes" id="UP001060085">
    <property type="component" value="Linkage Group LG02"/>
</dbReference>
<accession>A0ACC0BVM8</accession>
<name>A0ACC0BVM8_CATRO</name>
<dbReference type="EMBL" id="CM044702">
    <property type="protein sequence ID" value="KAI5676646.1"/>
    <property type="molecule type" value="Genomic_DNA"/>
</dbReference>
<organism evidence="1 2">
    <name type="scientific">Catharanthus roseus</name>
    <name type="common">Madagascar periwinkle</name>
    <name type="synonym">Vinca rosea</name>
    <dbReference type="NCBI Taxonomy" id="4058"/>
    <lineage>
        <taxon>Eukaryota</taxon>
        <taxon>Viridiplantae</taxon>
        <taxon>Streptophyta</taxon>
        <taxon>Embryophyta</taxon>
        <taxon>Tracheophyta</taxon>
        <taxon>Spermatophyta</taxon>
        <taxon>Magnoliopsida</taxon>
        <taxon>eudicotyledons</taxon>
        <taxon>Gunneridae</taxon>
        <taxon>Pentapetalae</taxon>
        <taxon>asterids</taxon>
        <taxon>lamiids</taxon>
        <taxon>Gentianales</taxon>
        <taxon>Apocynaceae</taxon>
        <taxon>Rauvolfioideae</taxon>
        <taxon>Vinceae</taxon>
        <taxon>Catharanthinae</taxon>
        <taxon>Catharanthus</taxon>
    </lineage>
</organism>
<comment type="caution">
    <text evidence="1">The sequence shown here is derived from an EMBL/GenBank/DDBJ whole genome shotgun (WGS) entry which is preliminary data.</text>
</comment>
<gene>
    <name evidence="1" type="ORF">M9H77_07596</name>
</gene>
<reference evidence="2" key="1">
    <citation type="journal article" date="2023" name="Nat. Plants">
        <title>Single-cell RNA sequencing provides a high-resolution roadmap for understanding the multicellular compartmentation of specialized metabolism.</title>
        <authorList>
            <person name="Sun S."/>
            <person name="Shen X."/>
            <person name="Li Y."/>
            <person name="Li Y."/>
            <person name="Wang S."/>
            <person name="Li R."/>
            <person name="Zhang H."/>
            <person name="Shen G."/>
            <person name="Guo B."/>
            <person name="Wei J."/>
            <person name="Xu J."/>
            <person name="St-Pierre B."/>
            <person name="Chen S."/>
            <person name="Sun C."/>
        </authorList>
    </citation>
    <scope>NUCLEOTIDE SEQUENCE [LARGE SCALE GENOMIC DNA]</scope>
</reference>
<protein>
    <submittedName>
        <fullName evidence="1">Uncharacterized protein</fullName>
    </submittedName>
</protein>
<evidence type="ECO:0000313" key="2">
    <source>
        <dbReference type="Proteomes" id="UP001060085"/>
    </source>
</evidence>
<sequence length="98" mass="11363">MANDVLFIVCLLVQNFVFTSSVTSTDDTKCQCDEGKINRDDFPEGFLFGAATSAYQEVISNHKSSSRIWYPFLPFQFLQRFAERREFESGFHCKIQIF</sequence>